<sequence>MKFSESIEIDRPVETVVRLFTNPDHLGQWMDGFQNIEHLSGTPGTQGAKSRLTFQTGKRKMEMTETITAIDLPKEMSFTYDAGTVFNTVRNRFEKLKENRTRLVVDTEYRFKGIMKFIAPLMSGVFKKQTRKYLGDFKEFAENQAS</sequence>
<evidence type="ECO:0000313" key="2">
    <source>
        <dbReference type="Proteomes" id="UP000653730"/>
    </source>
</evidence>
<dbReference type="SUPFAM" id="SSF55961">
    <property type="entry name" value="Bet v1-like"/>
    <property type="match status" value="1"/>
</dbReference>
<dbReference type="CDD" id="cd07812">
    <property type="entry name" value="SRPBCC"/>
    <property type="match status" value="1"/>
</dbReference>
<dbReference type="AlphaFoldDB" id="A0A926JW97"/>
<dbReference type="Proteomes" id="UP000653730">
    <property type="component" value="Unassembled WGS sequence"/>
</dbReference>
<proteinExistence type="predicted"/>
<comment type="caution">
    <text evidence="1">The sequence shown here is derived from an EMBL/GenBank/DDBJ whole genome shotgun (WGS) entry which is preliminary data.</text>
</comment>
<dbReference type="InterPro" id="IPR023393">
    <property type="entry name" value="START-like_dom_sf"/>
</dbReference>
<name>A0A926JW97_9FLAO</name>
<evidence type="ECO:0000313" key="1">
    <source>
        <dbReference type="EMBL" id="MBC9798544.1"/>
    </source>
</evidence>
<reference evidence="1 2" key="1">
    <citation type="submission" date="2020-09" db="EMBL/GenBank/DDBJ databases">
        <title>Sinomicrobium weinanense sp. nov., a halophilic bacteria isolated from saline-alkali soil.</title>
        <authorList>
            <person name="Wu P."/>
            <person name="Ren H."/>
            <person name="Mei Y."/>
            <person name="Liang Y."/>
            <person name="Chen Z."/>
        </authorList>
    </citation>
    <scope>NUCLEOTIDE SEQUENCE [LARGE SCALE GENOMIC DNA]</scope>
    <source>
        <strain evidence="1 2">FJxs</strain>
    </source>
</reference>
<keyword evidence="2" id="KW-1185">Reference proteome</keyword>
<dbReference type="RefSeq" id="WP_187967658.1">
    <property type="nucleotide sequence ID" value="NZ_JACVDC010000131.1"/>
</dbReference>
<dbReference type="InterPro" id="IPR019587">
    <property type="entry name" value="Polyketide_cyclase/dehydratase"/>
</dbReference>
<dbReference type="Pfam" id="PF10604">
    <property type="entry name" value="Polyketide_cyc2"/>
    <property type="match status" value="1"/>
</dbReference>
<organism evidence="1 2">
    <name type="scientific">Sinomicrobium weinanense</name>
    <dbReference type="NCBI Taxonomy" id="2842200"/>
    <lineage>
        <taxon>Bacteria</taxon>
        <taxon>Pseudomonadati</taxon>
        <taxon>Bacteroidota</taxon>
        <taxon>Flavobacteriia</taxon>
        <taxon>Flavobacteriales</taxon>
        <taxon>Flavobacteriaceae</taxon>
        <taxon>Sinomicrobium</taxon>
    </lineage>
</organism>
<dbReference type="EMBL" id="JACVDC010000131">
    <property type="protein sequence ID" value="MBC9798544.1"/>
    <property type="molecule type" value="Genomic_DNA"/>
</dbReference>
<accession>A0A926JW97</accession>
<protein>
    <submittedName>
        <fullName evidence="1">SRPBCC family protein</fullName>
    </submittedName>
</protein>
<dbReference type="Gene3D" id="3.30.530.20">
    <property type="match status" value="1"/>
</dbReference>
<gene>
    <name evidence="1" type="ORF">IBL28_21440</name>
</gene>